<comment type="caution">
    <text evidence="2">The sequence shown here is derived from an EMBL/GenBank/DDBJ whole genome shotgun (WGS) entry which is preliminary data.</text>
</comment>
<evidence type="ECO:0000256" key="1">
    <source>
        <dbReference type="SAM" id="Phobius"/>
    </source>
</evidence>
<reference evidence="2 3" key="1">
    <citation type="submission" date="2012-09" db="EMBL/GenBank/DDBJ databases">
        <title>The Genome Sequence of Veillonella ratti ACS-216-V-COL6B.</title>
        <authorList>
            <consortium name="The Broad Institute Genome Sequencing Platform"/>
            <person name="Earl A."/>
            <person name="Ward D."/>
            <person name="Feldgarden M."/>
            <person name="Gevers D."/>
            <person name="Saerens B."/>
            <person name="Vaneechoutte M."/>
            <person name="Walker B."/>
            <person name="Young S.K."/>
            <person name="Zeng Q."/>
            <person name="Gargeya S."/>
            <person name="Fitzgerald M."/>
            <person name="Haas B."/>
            <person name="Abouelleil A."/>
            <person name="Alvarado L."/>
            <person name="Arachchi H.M."/>
            <person name="Berlin A."/>
            <person name="Chapman S.B."/>
            <person name="Goldberg J."/>
            <person name="Griggs A."/>
            <person name="Gujja S."/>
            <person name="Hansen M."/>
            <person name="Howarth C."/>
            <person name="Imamovic A."/>
            <person name="Larimer J."/>
            <person name="McCowen C."/>
            <person name="Montmayeur A."/>
            <person name="Murphy C."/>
            <person name="Neiman D."/>
            <person name="Pearson M."/>
            <person name="Priest M."/>
            <person name="Roberts A."/>
            <person name="Saif S."/>
            <person name="Shea T."/>
            <person name="Sisk P."/>
            <person name="Sykes S."/>
            <person name="Wortman J."/>
            <person name="Nusbaum C."/>
            <person name="Birren B."/>
        </authorList>
    </citation>
    <scope>NUCLEOTIDE SEQUENCE [LARGE SCALE GENOMIC DNA]</scope>
    <source>
        <strain evidence="2 3">ACS-216-V-Col6b</strain>
    </source>
</reference>
<feature type="transmembrane region" description="Helical" evidence="1">
    <location>
        <begin position="12"/>
        <end position="28"/>
    </location>
</feature>
<keyword evidence="1" id="KW-0472">Membrane</keyword>
<dbReference type="AlphaFoldDB" id="K9DIV4"/>
<dbReference type="Proteomes" id="UP000009891">
    <property type="component" value="Unassembled WGS sequence"/>
</dbReference>
<name>K9DIV4_9FIRM</name>
<keyword evidence="3" id="KW-1185">Reference proteome</keyword>
<proteinExistence type="predicted"/>
<evidence type="ECO:0000313" key="3">
    <source>
        <dbReference type="Proteomes" id="UP000009891"/>
    </source>
</evidence>
<accession>K9DIV4</accession>
<dbReference type="HOGENOM" id="CLU_3406005_0_0_9"/>
<protein>
    <submittedName>
        <fullName evidence="2">Uncharacterized protein</fullName>
    </submittedName>
</protein>
<dbReference type="EMBL" id="AHAF01000003">
    <property type="protein sequence ID" value="EKU78732.1"/>
    <property type="molecule type" value="Genomic_DNA"/>
</dbReference>
<sequence>MEVNFQIGTPELITLGVVAMVYLCADYWRR</sequence>
<organism evidence="2 3">
    <name type="scientific">Veillonella seminalis ACS-216-V-Col6b</name>
    <dbReference type="NCBI Taxonomy" id="883156"/>
    <lineage>
        <taxon>Bacteria</taxon>
        <taxon>Bacillati</taxon>
        <taxon>Bacillota</taxon>
        <taxon>Negativicutes</taxon>
        <taxon>Veillonellales</taxon>
        <taxon>Veillonellaceae</taxon>
        <taxon>Veillonella</taxon>
    </lineage>
</organism>
<gene>
    <name evidence="2" type="ORF">HMPREF9282_00529</name>
</gene>
<keyword evidence="1" id="KW-0812">Transmembrane</keyword>
<keyword evidence="1" id="KW-1133">Transmembrane helix</keyword>
<evidence type="ECO:0000313" key="2">
    <source>
        <dbReference type="EMBL" id="EKU78732.1"/>
    </source>
</evidence>